<sequence length="329" mass="38494">MENMKFPLQVGLNVTNKCNLKCVHCSKKNKNEDMLNWKEIIDICKNKEVLNIYLTGGEPFLHNDILEIIKYIKEKKITLSILTNGILLTEHICRNLAALLNNNTDYMQISIDSVYDKYELYRNKASFNILDMNIDILKKYNIPIRVNCVISKKNSDSFEDVYNYIKSKGIKYLRFTPFVENKNSFERPACDNDILKPFIKIYESAINDNICIYGDPIKNVYGLLKKYEYLTLTKQIKLDKFICPEGKISCEIDVNGDIYGCTYFVGSDKKICNIFDKNIIEMFYWYQRNKSDNILAECKICKYKKLCMCGCPAIQAYKLQNTRLLKKYC</sequence>
<evidence type="ECO:0000259" key="7">
    <source>
        <dbReference type="PROSITE" id="PS51918"/>
    </source>
</evidence>
<dbReference type="SMART" id="SM00729">
    <property type="entry name" value="Elp3"/>
    <property type="match status" value="1"/>
</dbReference>
<dbReference type="SFLD" id="SFLDG01386">
    <property type="entry name" value="main_SPASM_domain-containing"/>
    <property type="match status" value="1"/>
</dbReference>
<evidence type="ECO:0000313" key="8">
    <source>
        <dbReference type="EMBL" id="QOW61317.1"/>
    </source>
</evidence>
<dbReference type="InterPro" id="IPR007197">
    <property type="entry name" value="rSAM"/>
</dbReference>
<evidence type="ECO:0000256" key="2">
    <source>
        <dbReference type="ARBA" id="ARBA00022485"/>
    </source>
</evidence>
<organism evidence="8 9">
    <name type="scientific">Treponema pedis</name>
    <dbReference type="NCBI Taxonomy" id="409322"/>
    <lineage>
        <taxon>Bacteria</taxon>
        <taxon>Pseudomonadati</taxon>
        <taxon>Spirochaetota</taxon>
        <taxon>Spirochaetia</taxon>
        <taxon>Spirochaetales</taxon>
        <taxon>Treponemataceae</taxon>
        <taxon>Treponema</taxon>
    </lineage>
</organism>
<name>A0A7S6WQG7_9SPIR</name>
<evidence type="ECO:0000256" key="4">
    <source>
        <dbReference type="ARBA" id="ARBA00022723"/>
    </source>
</evidence>
<dbReference type="InterPro" id="IPR006638">
    <property type="entry name" value="Elp3/MiaA/NifB-like_rSAM"/>
</dbReference>
<dbReference type="SUPFAM" id="SSF102114">
    <property type="entry name" value="Radical SAM enzymes"/>
    <property type="match status" value="1"/>
</dbReference>
<dbReference type="GO" id="GO:0046872">
    <property type="term" value="F:metal ion binding"/>
    <property type="evidence" value="ECO:0007669"/>
    <property type="project" value="UniProtKB-KW"/>
</dbReference>
<dbReference type="InterPro" id="IPR017200">
    <property type="entry name" value="PqqE-like"/>
</dbReference>
<gene>
    <name evidence="8" type="ORF">IFE08_02675</name>
</gene>
<dbReference type="GO" id="GO:0051539">
    <property type="term" value="F:4 iron, 4 sulfur cluster binding"/>
    <property type="evidence" value="ECO:0007669"/>
    <property type="project" value="UniProtKB-KW"/>
</dbReference>
<dbReference type="RefSeq" id="WP_194076790.1">
    <property type="nucleotide sequence ID" value="NZ_CP061839.1"/>
</dbReference>
<dbReference type="EMBL" id="CP061839">
    <property type="protein sequence ID" value="QOW61317.1"/>
    <property type="molecule type" value="Genomic_DNA"/>
</dbReference>
<dbReference type="InterPro" id="IPR050377">
    <property type="entry name" value="Radical_SAM_PqqE_MftC-like"/>
</dbReference>
<dbReference type="Pfam" id="PF04055">
    <property type="entry name" value="Radical_SAM"/>
    <property type="match status" value="1"/>
</dbReference>
<feature type="domain" description="Radical SAM core" evidence="7">
    <location>
        <begin position="4"/>
        <end position="218"/>
    </location>
</feature>
<dbReference type="NCBIfam" id="TIGR04085">
    <property type="entry name" value="rSAM_more_4Fe4S"/>
    <property type="match status" value="1"/>
</dbReference>
<keyword evidence="4" id="KW-0479">Metal-binding</keyword>
<evidence type="ECO:0000256" key="1">
    <source>
        <dbReference type="ARBA" id="ARBA00001966"/>
    </source>
</evidence>
<dbReference type="Gene3D" id="3.20.20.70">
    <property type="entry name" value="Aldolase class I"/>
    <property type="match status" value="1"/>
</dbReference>
<proteinExistence type="predicted"/>
<keyword evidence="6" id="KW-0411">Iron-sulfur</keyword>
<dbReference type="Proteomes" id="UP000593915">
    <property type="component" value="Chromosome"/>
</dbReference>
<dbReference type="InterPro" id="IPR058240">
    <property type="entry name" value="rSAM_sf"/>
</dbReference>
<dbReference type="PANTHER" id="PTHR11228:SF7">
    <property type="entry name" value="PQQA PEPTIDE CYCLASE"/>
    <property type="match status" value="1"/>
</dbReference>
<dbReference type="SFLD" id="SFLDG01067">
    <property type="entry name" value="SPASM/twitch_domain_containing"/>
    <property type="match status" value="1"/>
</dbReference>
<protein>
    <submittedName>
        <fullName evidence="8">Radical SAM protein</fullName>
    </submittedName>
</protein>
<comment type="cofactor">
    <cofactor evidence="1">
        <name>[4Fe-4S] cluster</name>
        <dbReference type="ChEBI" id="CHEBI:49883"/>
    </cofactor>
</comment>
<evidence type="ECO:0000256" key="3">
    <source>
        <dbReference type="ARBA" id="ARBA00022691"/>
    </source>
</evidence>
<dbReference type="InterPro" id="IPR013785">
    <property type="entry name" value="Aldolase_TIM"/>
</dbReference>
<dbReference type="GO" id="GO:0003824">
    <property type="term" value="F:catalytic activity"/>
    <property type="evidence" value="ECO:0007669"/>
    <property type="project" value="InterPro"/>
</dbReference>
<evidence type="ECO:0000256" key="5">
    <source>
        <dbReference type="ARBA" id="ARBA00023004"/>
    </source>
</evidence>
<dbReference type="CDD" id="cd01335">
    <property type="entry name" value="Radical_SAM"/>
    <property type="match status" value="1"/>
</dbReference>
<dbReference type="PROSITE" id="PS51918">
    <property type="entry name" value="RADICAL_SAM"/>
    <property type="match status" value="1"/>
</dbReference>
<keyword evidence="5" id="KW-0408">Iron</keyword>
<dbReference type="AlphaFoldDB" id="A0A7S6WQG7"/>
<evidence type="ECO:0000256" key="6">
    <source>
        <dbReference type="ARBA" id="ARBA00023014"/>
    </source>
</evidence>
<reference evidence="8 9" key="1">
    <citation type="submission" date="2020-09" db="EMBL/GenBank/DDBJ databases">
        <title>Characterization of Treponema spp. from bovine digital dermatitis in Korea.</title>
        <authorList>
            <person name="Espiritu H.M."/>
            <person name="Cho Y.I."/>
            <person name="Mamuad L."/>
        </authorList>
    </citation>
    <scope>NUCLEOTIDE SEQUENCE [LARGE SCALE GENOMIC DNA]</scope>
    <source>
        <strain evidence="8 9">KS1</strain>
    </source>
</reference>
<dbReference type="PIRSF" id="PIRSF037420">
    <property type="entry name" value="PQQ_syn_pqqE"/>
    <property type="match status" value="1"/>
</dbReference>
<evidence type="ECO:0000313" key="9">
    <source>
        <dbReference type="Proteomes" id="UP000593915"/>
    </source>
</evidence>
<dbReference type="InterPro" id="IPR023885">
    <property type="entry name" value="4Fe4S-binding_SPASM_dom"/>
</dbReference>
<dbReference type="PANTHER" id="PTHR11228">
    <property type="entry name" value="RADICAL SAM DOMAIN PROTEIN"/>
    <property type="match status" value="1"/>
</dbReference>
<keyword evidence="3" id="KW-0949">S-adenosyl-L-methionine</keyword>
<keyword evidence="2" id="KW-0004">4Fe-4S</keyword>
<dbReference type="SFLD" id="SFLDS00029">
    <property type="entry name" value="Radical_SAM"/>
    <property type="match status" value="1"/>
</dbReference>
<accession>A0A7S6WQG7</accession>